<dbReference type="InterPro" id="IPR029062">
    <property type="entry name" value="Class_I_gatase-like"/>
</dbReference>
<organism evidence="2">
    <name type="scientific">Liquorilactobacillus capillatus</name>
    <dbReference type="NCBI Taxonomy" id="480931"/>
    <lineage>
        <taxon>Bacteria</taxon>
        <taxon>Bacillati</taxon>
        <taxon>Bacillota</taxon>
        <taxon>Bacilli</taxon>
        <taxon>Lactobacillales</taxon>
        <taxon>Lactobacillaceae</taxon>
        <taxon>Liquorilactobacillus</taxon>
    </lineage>
</organism>
<name>A0A0A7RF81_9LACO</name>
<proteinExistence type="predicted"/>
<protein>
    <submittedName>
        <fullName evidence="2">ThiJ/PfpI family protein</fullName>
    </submittedName>
</protein>
<evidence type="ECO:0000259" key="1">
    <source>
        <dbReference type="Pfam" id="PF01965"/>
    </source>
</evidence>
<dbReference type="PANTHER" id="PTHR48094:SF19">
    <property type="entry name" value="DJ-1_PFPI DOMAIN-CONTAINING PROTEIN"/>
    <property type="match status" value="1"/>
</dbReference>
<dbReference type="GO" id="GO:0005737">
    <property type="term" value="C:cytoplasm"/>
    <property type="evidence" value="ECO:0007669"/>
    <property type="project" value="TreeGrafter"/>
</dbReference>
<feature type="domain" description="DJ-1/PfpI" evidence="1">
    <location>
        <begin position="2"/>
        <end position="163"/>
    </location>
</feature>
<sequence>MKQAIFVLLDEYADWEGAYLSSTLNQDPNWEVKTTSIKQEVVSIGGFKTAVDYQLEQIPADCELLILIGGNSWQIKNNVLKQLIQERLTNNKFVGAICGAVDYLARNGLLTDFKHTGNTQYLWKDFDQYQNKSDFLEEQTVRDHNLVTANGTAPLEFTQQVLKMIKFKNNEQIDKDIYLYRFGFYQYCEKYGNPFY</sequence>
<accession>A0A0A7RF81</accession>
<evidence type="ECO:0000313" key="2">
    <source>
        <dbReference type="EMBL" id="AJA33866.1"/>
    </source>
</evidence>
<dbReference type="Pfam" id="PF01965">
    <property type="entry name" value="DJ-1_PfpI"/>
    <property type="match status" value="1"/>
</dbReference>
<dbReference type="Gene3D" id="3.40.50.880">
    <property type="match status" value="1"/>
</dbReference>
<dbReference type="EMBL" id="KM886862">
    <property type="protein sequence ID" value="AJA33866.1"/>
    <property type="molecule type" value="Genomic_DNA"/>
</dbReference>
<dbReference type="InterPro" id="IPR050325">
    <property type="entry name" value="Prot/Nucl_acid_deglycase"/>
</dbReference>
<dbReference type="AlphaFoldDB" id="A0A0A7RF81"/>
<dbReference type="CDD" id="cd03140">
    <property type="entry name" value="GATase1_PfpI_3"/>
    <property type="match status" value="1"/>
</dbReference>
<dbReference type="PANTHER" id="PTHR48094">
    <property type="entry name" value="PROTEIN/NUCLEIC ACID DEGLYCASE DJ-1-RELATED"/>
    <property type="match status" value="1"/>
</dbReference>
<reference evidence="2" key="1">
    <citation type="journal article" date="2014" name="Appl. Environ. Microbiol.">
        <title>Detection and genomic characterization of motility in Lactobacillus curvatus: confirmation of motility in a species outside the Lactobacillus salivarius clade.</title>
        <authorList>
            <person name="Cousin F.J."/>
            <person name="Lynch S.M."/>
            <person name="Harris H.M."/>
            <person name="McCann A."/>
            <person name="Lynch D.B."/>
            <person name="Neville B.A."/>
            <person name="Irisawa T."/>
            <person name="Okada S."/>
            <person name="Endo A."/>
            <person name="O'Toole P.W."/>
        </authorList>
    </citation>
    <scope>NUCLEOTIDE SEQUENCE</scope>
    <source>
        <strain evidence="2">DSM 19910</strain>
    </source>
</reference>
<dbReference type="InterPro" id="IPR002818">
    <property type="entry name" value="DJ-1/PfpI"/>
</dbReference>
<dbReference type="SUPFAM" id="SSF52317">
    <property type="entry name" value="Class I glutamine amidotransferase-like"/>
    <property type="match status" value="1"/>
</dbReference>